<feature type="transmembrane region" description="Helical" evidence="1">
    <location>
        <begin position="61"/>
        <end position="78"/>
    </location>
</feature>
<keyword evidence="3" id="KW-1185">Reference proteome</keyword>
<organism evidence="2 3">
    <name type="scientific">Amanita muscaria (strain Koide BX008)</name>
    <dbReference type="NCBI Taxonomy" id="946122"/>
    <lineage>
        <taxon>Eukaryota</taxon>
        <taxon>Fungi</taxon>
        <taxon>Dikarya</taxon>
        <taxon>Basidiomycota</taxon>
        <taxon>Agaricomycotina</taxon>
        <taxon>Agaricomycetes</taxon>
        <taxon>Agaricomycetidae</taxon>
        <taxon>Agaricales</taxon>
        <taxon>Pluteineae</taxon>
        <taxon>Amanitaceae</taxon>
        <taxon>Amanita</taxon>
    </lineage>
</organism>
<keyword evidence="1" id="KW-1133">Transmembrane helix</keyword>
<reference evidence="2 3" key="1">
    <citation type="submission" date="2014-04" db="EMBL/GenBank/DDBJ databases">
        <title>Evolutionary Origins and Diversification of the Mycorrhizal Mutualists.</title>
        <authorList>
            <consortium name="DOE Joint Genome Institute"/>
            <consortium name="Mycorrhizal Genomics Consortium"/>
            <person name="Kohler A."/>
            <person name="Kuo A."/>
            <person name="Nagy L.G."/>
            <person name="Floudas D."/>
            <person name="Copeland A."/>
            <person name="Barry K.W."/>
            <person name="Cichocki N."/>
            <person name="Veneault-Fourrey C."/>
            <person name="LaButti K."/>
            <person name="Lindquist E.A."/>
            <person name="Lipzen A."/>
            <person name="Lundell T."/>
            <person name="Morin E."/>
            <person name="Murat C."/>
            <person name="Riley R."/>
            <person name="Ohm R."/>
            <person name="Sun H."/>
            <person name="Tunlid A."/>
            <person name="Henrissat B."/>
            <person name="Grigoriev I.V."/>
            <person name="Hibbett D.S."/>
            <person name="Martin F."/>
        </authorList>
    </citation>
    <scope>NUCLEOTIDE SEQUENCE [LARGE SCALE GENOMIC DNA]</scope>
    <source>
        <strain evidence="2 3">Koide BX008</strain>
    </source>
</reference>
<keyword evidence="1" id="KW-0812">Transmembrane</keyword>
<dbReference type="EMBL" id="KN818229">
    <property type="protein sequence ID" value="KIL68066.1"/>
    <property type="molecule type" value="Genomic_DNA"/>
</dbReference>
<dbReference type="HOGENOM" id="CLU_2249428_0_0_1"/>
<accession>A0A0C2XF71</accession>
<sequence>MGRSQDMATAVFSTGFTLEKYQVCRTRIPEPLLRSTRLTSNGAPMTANVSSLFRFLRRIEYSLSIVVLFLSIPLLNLLSSRGTFLDTICNVGHLTEIVVLSRTL</sequence>
<dbReference type="InParanoid" id="A0A0C2XF71"/>
<evidence type="ECO:0000256" key="1">
    <source>
        <dbReference type="SAM" id="Phobius"/>
    </source>
</evidence>
<name>A0A0C2XF71_AMAMK</name>
<dbReference type="AlphaFoldDB" id="A0A0C2XF71"/>
<evidence type="ECO:0000313" key="3">
    <source>
        <dbReference type="Proteomes" id="UP000054549"/>
    </source>
</evidence>
<dbReference type="Proteomes" id="UP000054549">
    <property type="component" value="Unassembled WGS sequence"/>
</dbReference>
<keyword evidence="1" id="KW-0472">Membrane</keyword>
<evidence type="ECO:0000313" key="2">
    <source>
        <dbReference type="EMBL" id="KIL68066.1"/>
    </source>
</evidence>
<protein>
    <submittedName>
        <fullName evidence="2">Uncharacterized protein</fullName>
    </submittedName>
</protein>
<gene>
    <name evidence="2" type="ORF">M378DRAFT_928476</name>
</gene>
<proteinExistence type="predicted"/>